<evidence type="ECO:0000313" key="2">
    <source>
        <dbReference type="EMBL" id="PSC06681.1"/>
    </source>
</evidence>
<accession>A0A2T1HYD4</accession>
<feature type="region of interest" description="Disordered" evidence="1">
    <location>
        <begin position="60"/>
        <end position="114"/>
    </location>
</feature>
<proteinExistence type="predicted"/>
<organism evidence="2 3">
    <name type="scientific">Alsobacter soli</name>
    <dbReference type="NCBI Taxonomy" id="2109933"/>
    <lineage>
        <taxon>Bacteria</taxon>
        <taxon>Pseudomonadati</taxon>
        <taxon>Pseudomonadota</taxon>
        <taxon>Alphaproteobacteria</taxon>
        <taxon>Hyphomicrobiales</taxon>
        <taxon>Alsobacteraceae</taxon>
        <taxon>Alsobacter</taxon>
    </lineage>
</organism>
<evidence type="ECO:0000313" key="3">
    <source>
        <dbReference type="Proteomes" id="UP000239772"/>
    </source>
</evidence>
<gene>
    <name evidence="2" type="ORF">SLNSH_02455</name>
</gene>
<dbReference type="RefSeq" id="WP_106335060.1">
    <property type="nucleotide sequence ID" value="NZ_PVZS01000002.1"/>
</dbReference>
<dbReference type="AlphaFoldDB" id="A0A2T1HYD4"/>
<feature type="compositionally biased region" description="Low complexity" evidence="1">
    <location>
        <begin position="72"/>
        <end position="86"/>
    </location>
</feature>
<evidence type="ECO:0000256" key="1">
    <source>
        <dbReference type="SAM" id="MobiDB-lite"/>
    </source>
</evidence>
<dbReference type="EMBL" id="PVZS01000002">
    <property type="protein sequence ID" value="PSC06681.1"/>
    <property type="molecule type" value="Genomic_DNA"/>
</dbReference>
<comment type="caution">
    <text evidence="2">The sequence shown here is derived from an EMBL/GenBank/DDBJ whole genome shotgun (WGS) entry which is preliminary data.</text>
</comment>
<dbReference type="Proteomes" id="UP000239772">
    <property type="component" value="Unassembled WGS sequence"/>
</dbReference>
<protein>
    <submittedName>
        <fullName evidence="2">Uncharacterized protein</fullName>
    </submittedName>
</protein>
<sequence length="114" mass="13166">MLERDWRSRFLKRIVRHVDETAERQKQITAAKQAHAEVPLRAAHEHARLFPYGLVEKKEEAEARRGAMGRFPNKANTAPAKPAETKQNGLIRRPPPAEKPTRQTSWQWTRPKGP</sequence>
<name>A0A2T1HYD4_9HYPH</name>
<reference evidence="3" key="1">
    <citation type="submission" date="2018-03" db="EMBL/GenBank/DDBJ databases">
        <authorList>
            <person name="Sun L."/>
            <person name="Liu H."/>
            <person name="Chen W."/>
            <person name="Huang K."/>
            <person name="Liu W."/>
            <person name="Gao X."/>
        </authorList>
    </citation>
    <scope>NUCLEOTIDE SEQUENCE [LARGE SCALE GENOMIC DNA]</scope>
    <source>
        <strain evidence="3">SH9</strain>
    </source>
</reference>
<keyword evidence="3" id="KW-1185">Reference proteome</keyword>